<feature type="transmembrane region" description="Helical" evidence="12">
    <location>
        <begin position="208"/>
        <end position="232"/>
    </location>
</feature>
<comment type="function">
    <text evidence="12">Catalyzes the conversion of heme O to heme A by two successive hydroxylations of the methyl group at C8. The first hydroxylation forms heme I, the second hydroxylation results in an unstable dihydroxymethyl group, which spontaneously dehydrates, resulting in the formyl group of heme A.</text>
</comment>
<dbReference type="PANTHER" id="PTHR23289:SF2">
    <property type="entry name" value="CYTOCHROME C OXIDASE ASSEMBLY PROTEIN COX15 HOMOLOG"/>
    <property type="match status" value="1"/>
</dbReference>
<feature type="transmembrane region" description="Helical" evidence="12">
    <location>
        <begin position="296"/>
        <end position="317"/>
    </location>
</feature>
<feature type="transmembrane region" description="Helical" evidence="12">
    <location>
        <begin position="136"/>
        <end position="155"/>
    </location>
</feature>
<dbReference type="Proteomes" id="UP000594873">
    <property type="component" value="Chromosome"/>
</dbReference>
<gene>
    <name evidence="12" type="primary">ctaA</name>
    <name evidence="14" type="ORF">IC614_00325</name>
</gene>
<dbReference type="InterPro" id="IPR003780">
    <property type="entry name" value="COX15/CtaA_fam"/>
</dbReference>
<feature type="transmembrane region" description="Helical" evidence="12">
    <location>
        <begin position="106"/>
        <end position="124"/>
    </location>
</feature>
<comment type="pathway">
    <text evidence="10 12">Porphyrin-containing compound metabolism; heme A biosynthesis; heme A from heme O: step 1/1.</text>
</comment>
<dbReference type="GO" id="GO:0120547">
    <property type="term" value="F:heme A synthase activity"/>
    <property type="evidence" value="ECO:0007669"/>
    <property type="project" value="UniProtKB-EC"/>
</dbReference>
<dbReference type="EC" id="1.17.99.9" evidence="12"/>
<dbReference type="GO" id="GO:0006784">
    <property type="term" value="P:heme A biosynthetic process"/>
    <property type="evidence" value="ECO:0007669"/>
    <property type="project" value="UniProtKB-UniRule"/>
</dbReference>
<evidence type="ECO:0000256" key="7">
    <source>
        <dbReference type="ARBA" id="ARBA00023004"/>
    </source>
</evidence>
<evidence type="ECO:0000313" key="15">
    <source>
        <dbReference type="Proteomes" id="UP000594873"/>
    </source>
</evidence>
<dbReference type="Pfam" id="PF02628">
    <property type="entry name" value="COX15-CtaA"/>
    <property type="match status" value="1"/>
</dbReference>
<evidence type="ECO:0000256" key="11">
    <source>
        <dbReference type="ARBA" id="ARBA00048044"/>
    </source>
</evidence>
<evidence type="ECO:0000256" key="13">
    <source>
        <dbReference type="SAM" id="MobiDB-lite"/>
    </source>
</evidence>
<feature type="region of interest" description="Disordered" evidence="13">
    <location>
        <begin position="363"/>
        <end position="384"/>
    </location>
</feature>
<keyword evidence="7 12" id="KW-0408">Iron</keyword>
<evidence type="ECO:0000256" key="1">
    <source>
        <dbReference type="ARBA" id="ARBA00001970"/>
    </source>
</evidence>
<evidence type="ECO:0000256" key="3">
    <source>
        <dbReference type="ARBA" id="ARBA00022692"/>
    </source>
</evidence>
<feature type="binding site" description="axial binding residue" evidence="12">
    <location>
        <position position="268"/>
    </location>
    <ligand>
        <name>heme</name>
        <dbReference type="ChEBI" id="CHEBI:30413"/>
    </ligand>
    <ligandPart>
        <name>Fe</name>
        <dbReference type="ChEBI" id="CHEBI:18248"/>
    </ligandPart>
</feature>
<evidence type="ECO:0000256" key="4">
    <source>
        <dbReference type="ARBA" id="ARBA00022723"/>
    </source>
</evidence>
<dbReference type="GO" id="GO:0005886">
    <property type="term" value="C:plasma membrane"/>
    <property type="evidence" value="ECO:0007669"/>
    <property type="project" value="UniProtKB-SubCell"/>
</dbReference>
<comment type="catalytic activity">
    <reaction evidence="11">
        <text>Fe(II)-heme o + 2 A + H2O = Fe(II)-heme a + 2 AH2</text>
        <dbReference type="Rhea" id="RHEA:63388"/>
        <dbReference type="ChEBI" id="CHEBI:13193"/>
        <dbReference type="ChEBI" id="CHEBI:15377"/>
        <dbReference type="ChEBI" id="CHEBI:17499"/>
        <dbReference type="ChEBI" id="CHEBI:60530"/>
        <dbReference type="ChEBI" id="CHEBI:61715"/>
        <dbReference type="EC" id="1.17.99.9"/>
    </reaction>
    <physiologicalReaction direction="left-to-right" evidence="11">
        <dbReference type="Rhea" id="RHEA:63389"/>
    </physiologicalReaction>
</comment>
<organism evidence="14 15">
    <name type="scientific">Allosphingosinicella flava</name>
    <dbReference type="NCBI Taxonomy" id="2771430"/>
    <lineage>
        <taxon>Bacteria</taxon>
        <taxon>Pseudomonadati</taxon>
        <taxon>Pseudomonadota</taxon>
        <taxon>Alphaproteobacteria</taxon>
        <taxon>Sphingomonadales</taxon>
        <taxon>Sphingomonadaceae</taxon>
        <taxon>Allosphingosinicella</taxon>
    </lineage>
</organism>
<evidence type="ECO:0000256" key="8">
    <source>
        <dbReference type="ARBA" id="ARBA00023133"/>
    </source>
</evidence>
<dbReference type="RefSeq" id="WP_200971786.1">
    <property type="nucleotide sequence ID" value="NZ_CP065592.1"/>
</dbReference>
<feature type="transmembrane region" description="Helical" evidence="12">
    <location>
        <begin position="21"/>
        <end position="41"/>
    </location>
</feature>
<evidence type="ECO:0000256" key="2">
    <source>
        <dbReference type="ARBA" id="ARBA00004141"/>
    </source>
</evidence>
<evidence type="ECO:0000256" key="10">
    <source>
        <dbReference type="ARBA" id="ARBA00044501"/>
    </source>
</evidence>
<keyword evidence="12" id="KW-1003">Cell membrane</keyword>
<dbReference type="KEGG" id="sflv:IC614_00325"/>
<name>A0A7T2GJP0_9SPHN</name>
<accession>A0A7T2GJP0</accession>
<dbReference type="EMBL" id="CP065592">
    <property type="protein sequence ID" value="QPQ55110.1"/>
    <property type="molecule type" value="Genomic_DNA"/>
</dbReference>
<dbReference type="HAMAP" id="MF_01665">
    <property type="entry name" value="HemeA_synth_type2"/>
    <property type="match status" value="1"/>
</dbReference>
<sequence>MNTAAASAFLPSARSPRPRAVSNWLLAVAALVFLMVVVGGITRLTESGLSMVRWEPVSGTVPPLNEEQWMAEFDAYKATPEYQKVNRGMSLTEFKSIFFWEYVHRLLGRFIGLAFALPLLWFAAKKAIPKGYGPRLTALLALGGLQGAIGWWMVASGLVDRPDVSHIRLAVHLLTALLILGGLVWTALDLRALDAGHGRAKMPTLGIWTLSVLALQMLFGAYVAGLNAGYAFNTWPLMGDALFPAETPMLEPALRNFVDNPVVVQFVHRWLAFAVAGFAVLLGLKAGRLGHKGAAHAVFTTVTVQILLGIATILTGVELWLGVAHQGMAALLLAAIVVAAHRIGDVPKALPLDGGGLGGGDLSARTEPSHGITPPQPLPIEGRG</sequence>
<protein>
    <recommendedName>
        <fullName evidence="12">Heme A synthase</fullName>
        <shortName evidence="12">HAS</shortName>
        <ecNumber evidence="12">1.17.99.9</ecNumber>
    </recommendedName>
    <alternativeName>
        <fullName evidence="12">Cytochrome aa3-controlling protein</fullName>
    </alternativeName>
</protein>
<comment type="subunit">
    <text evidence="12">Interacts with CtaB.</text>
</comment>
<feature type="binding site" description="axial binding residue" evidence="12">
    <location>
        <position position="325"/>
    </location>
    <ligand>
        <name>heme</name>
        <dbReference type="ChEBI" id="CHEBI:30413"/>
    </ligand>
    <ligandPart>
        <name>Fe</name>
        <dbReference type="ChEBI" id="CHEBI:18248"/>
    </ligandPart>
</feature>
<dbReference type="GO" id="GO:0016653">
    <property type="term" value="F:oxidoreductase activity, acting on NAD(P)H, heme protein as acceptor"/>
    <property type="evidence" value="ECO:0007669"/>
    <property type="project" value="TreeGrafter"/>
</dbReference>
<evidence type="ECO:0000313" key="14">
    <source>
        <dbReference type="EMBL" id="QPQ55110.1"/>
    </source>
</evidence>
<keyword evidence="5 12" id="KW-1133">Transmembrane helix</keyword>
<dbReference type="GO" id="GO:0046872">
    <property type="term" value="F:metal ion binding"/>
    <property type="evidence" value="ECO:0007669"/>
    <property type="project" value="UniProtKB-KW"/>
</dbReference>
<proteinExistence type="inferred from homology"/>
<keyword evidence="8 12" id="KW-0350">Heme biosynthesis</keyword>
<reference evidence="14 15" key="1">
    <citation type="submission" date="2020-11" db="EMBL/GenBank/DDBJ databases">
        <title>Genome seq and assembly of Sphingosinicella sp.</title>
        <authorList>
            <person name="Chhetri G."/>
        </authorList>
    </citation>
    <scope>NUCLEOTIDE SEQUENCE [LARGE SCALE GENOMIC DNA]</scope>
    <source>
        <strain evidence="14 15">UDD2</strain>
    </source>
</reference>
<feature type="transmembrane region" description="Helical" evidence="12">
    <location>
        <begin position="323"/>
        <end position="340"/>
    </location>
</feature>
<comment type="cofactor">
    <cofactor evidence="1 12">
        <name>heme b</name>
        <dbReference type="ChEBI" id="CHEBI:60344"/>
    </cofactor>
</comment>
<comment type="subcellular location">
    <subcellularLocation>
        <location evidence="12">Cell membrane</location>
        <topology evidence="12">Multi-pass membrane protein</topology>
    </subcellularLocation>
    <subcellularLocation>
        <location evidence="2">Membrane</location>
        <topology evidence="2">Multi-pass membrane protein</topology>
    </subcellularLocation>
</comment>
<dbReference type="AlphaFoldDB" id="A0A7T2GJP0"/>
<comment type="similarity">
    <text evidence="12">Belongs to the COX15/CtaA family. Type 2 subfamily.</text>
</comment>
<keyword evidence="9 12" id="KW-0472">Membrane</keyword>
<dbReference type="PANTHER" id="PTHR23289">
    <property type="entry name" value="CYTOCHROME C OXIDASE ASSEMBLY PROTEIN COX15"/>
    <property type="match status" value="1"/>
</dbReference>
<evidence type="ECO:0000256" key="6">
    <source>
        <dbReference type="ARBA" id="ARBA00023002"/>
    </source>
</evidence>
<keyword evidence="4 12" id="KW-0479">Metal-binding</keyword>
<evidence type="ECO:0000256" key="5">
    <source>
        <dbReference type="ARBA" id="ARBA00022989"/>
    </source>
</evidence>
<keyword evidence="3 12" id="KW-0812">Transmembrane</keyword>
<keyword evidence="15" id="KW-1185">Reference proteome</keyword>
<dbReference type="UniPathway" id="UPA00269">
    <property type="reaction ID" value="UER00713"/>
</dbReference>
<keyword evidence="6 12" id="KW-0560">Oxidoreductase</keyword>
<feature type="transmembrane region" description="Helical" evidence="12">
    <location>
        <begin position="266"/>
        <end position="284"/>
    </location>
</feature>
<evidence type="ECO:0000256" key="9">
    <source>
        <dbReference type="ARBA" id="ARBA00023136"/>
    </source>
</evidence>
<feature type="transmembrane region" description="Helical" evidence="12">
    <location>
        <begin position="167"/>
        <end position="188"/>
    </location>
</feature>
<dbReference type="InterPro" id="IPR023754">
    <property type="entry name" value="HemeA_Synthase_type2"/>
</dbReference>
<evidence type="ECO:0000256" key="12">
    <source>
        <dbReference type="HAMAP-Rule" id="MF_01665"/>
    </source>
</evidence>